<comment type="caution">
    <text evidence="1">The sequence shown here is derived from an EMBL/GenBank/DDBJ whole genome shotgun (WGS) entry which is preliminary data.</text>
</comment>
<keyword evidence="2" id="KW-1185">Reference proteome</keyword>
<proteinExistence type="predicted"/>
<dbReference type="AlphaFoldDB" id="A0A428MLE5"/>
<dbReference type="EMBL" id="RSDW01000001">
    <property type="protein sequence ID" value="RSL17738.1"/>
    <property type="molecule type" value="Genomic_DNA"/>
</dbReference>
<dbReference type="RefSeq" id="WP_125486184.1">
    <property type="nucleotide sequence ID" value="NZ_RSDW01000001.1"/>
</dbReference>
<gene>
    <name evidence="1" type="ORF">EDE15_3281</name>
</gene>
<name>A0A428MLE5_9BACT</name>
<evidence type="ECO:0000313" key="1">
    <source>
        <dbReference type="EMBL" id="RSL17738.1"/>
    </source>
</evidence>
<dbReference type="OrthoDB" id="115452at2"/>
<evidence type="ECO:0000313" key="2">
    <source>
        <dbReference type="Proteomes" id="UP000269669"/>
    </source>
</evidence>
<dbReference type="Proteomes" id="UP000269669">
    <property type="component" value="Unassembled WGS sequence"/>
</dbReference>
<sequence length="320" mass="34296">MCYKPKSTSRTQAAGRRLSFGFNPLALFPLLLVVGCAATSTPLARHTADFSGATSLVVDNSENAYRTAVRLHDQEQAAAAVAKYDSDKPWDPHTLKPLITAQGLQARSDVLDGLKAYAQSLADVTNGVDSPQLNAAATSVGTNLQAMGQTTDPTTGVTSGFITPEEANAASTAFKALGDYLVSRKIKSNVPKVIRDMDPQIAAITVLLNNDIAVIRRQSANDYEQLLTQQDTFIRKSGSALSPTERRAEIEKLPGILASKQSTDDMLAYLQSCLTQLALTHNALATAAQNSNADSLQQRIADLHAAAERLARFYFSLPTT</sequence>
<organism evidence="1 2">
    <name type="scientific">Edaphobacter aggregans</name>
    <dbReference type="NCBI Taxonomy" id="570835"/>
    <lineage>
        <taxon>Bacteria</taxon>
        <taxon>Pseudomonadati</taxon>
        <taxon>Acidobacteriota</taxon>
        <taxon>Terriglobia</taxon>
        <taxon>Terriglobales</taxon>
        <taxon>Acidobacteriaceae</taxon>
        <taxon>Edaphobacter</taxon>
    </lineage>
</organism>
<accession>A0A428MLE5</accession>
<protein>
    <submittedName>
        <fullName evidence="1">Uncharacterized protein</fullName>
    </submittedName>
</protein>
<reference evidence="1 2" key="1">
    <citation type="submission" date="2018-12" db="EMBL/GenBank/DDBJ databases">
        <title>Sequencing of bacterial isolates from soil warming experiment in Harvard Forest, Massachusetts, USA.</title>
        <authorList>
            <person name="Deangelis K."/>
        </authorList>
    </citation>
    <scope>NUCLEOTIDE SEQUENCE [LARGE SCALE GENOMIC DNA]</scope>
    <source>
        <strain evidence="1 2">EB153</strain>
    </source>
</reference>